<evidence type="ECO:0000313" key="6">
    <source>
        <dbReference type="Proteomes" id="UP000434172"/>
    </source>
</evidence>
<evidence type="ECO:0000256" key="3">
    <source>
        <dbReference type="SAM" id="Phobius"/>
    </source>
</evidence>
<dbReference type="GO" id="GO:0008194">
    <property type="term" value="F:UDP-glycosyltransferase activity"/>
    <property type="evidence" value="ECO:0007669"/>
    <property type="project" value="InterPro"/>
</dbReference>
<dbReference type="PANTHER" id="PTHR48043">
    <property type="entry name" value="EG:EG0003.4 PROTEIN-RELATED"/>
    <property type="match status" value="1"/>
</dbReference>
<dbReference type="InterPro" id="IPR050271">
    <property type="entry name" value="UDP-glycosyltransferase"/>
</dbReference>
<comment type="caution">
    <text evidence="5">The sequence shown here is derived from an EMBL/GenBank/DDBJ whole genome shotgun (WGS) entry which is preliminary data.</text>
</comment>
<dbReference type="SUPFAM" id="SSF53756">
    <property type="entry name" value="UDP-Glycosyltransferase/glycogen phosphorylase"/>
    <property type="match status" value="1"/>
</dbReference>
<dbReference type="PANTHER" id="PTHR48043:SF145">
    <property type="entry name" value="FI06409P-RELATED"/>
    <property type="match status" value="1"/>
</dbReference>
<keyword evidence="2 5" id="KW-0808">Transferase</keyword>
<dbReference type="InterPro" id="IPR010610">
    <property type="entry name" value="EryCIII-like_C"/>
</dbReference>
<evidence type="ECO:0000256" key="2">
    <source>
        <dbReference type="ARBA" id="ARBA00022679"/>
    </source>
</evidence>
<keyword evidence="1" id="KW-0328">Glycosyltransferase</keyword>
<keyword evidence="3" id="KW-0812">Transmembrane</keyword>
<keyword evidence="3" id="KW-0472">Membrane</keyword>
<proteinExistence type="predicted"/>
<feature type="transmembrane region" description="Helical" evidence="3">
    <location>
        <begin position="174"/>
        <end position="195"/>
    </location>
</feature>
<dbReference type="EMBL" id="WOWK01000125">
    <property type="protein sequence ID" value="KAF0317679.1"/>
    <property type="molecule type" value="Genomic_DNA"/>
</dbReference>
<organism evidence="5 6">
    <name type="scientific">Colletotrichum asianum</name>
    <dbReference type="NCBI Taxonomy" id="702518"/>
    <lineage>
        <taxon>Eukaryota</taxon>
        <taxon>Fungi</taxon>
        <taxon>Dikarya</taxon>
        <taxon>Ascomycota</taxon>
        <taxon>Pezizomycotina</taxon>
        <taxon>Sordariomycetes</taxon>
        <taxon>Hypocreomycetidae</taxon>
        <taxon>Glomerellales</taxon>
        <taxon>Glomerellaceae</taxon>
        <taxon>Colletotrichum</taxon>
        <taxon>Colletotrichum gloeosporioides species complex</taxon>
    </lineage>
</organism>
<keyword evidence="3" id="KW-1133">Transmembrane helix</keyword>
<evidence type="ECO:0000259" key="4">
    <source>
        <dbReference type="Pfam" id="PF06722"/>
    </source>
</evidence>
<reference evidence="5 6" key="1">
    <citation type="submission" date="2019-12" db="EMBL/GenBank/DDBJ databases">
        <title>A genome sequence resource for the geographically widespread anthracnose pathogen Colletotrichum asianum.</title>
        <authorList>
            <person name="Meng Y."/>
        </authorList>
    </citation>
    <scope>NUCLEOTIDE SEQUENCE [LARGE SCALE GENOMIC DNA]</scope>
    <source>
        <strain evidence="5 6">ICMP 18580</strain>
    </source>
</reference>
<accession>A0A8H3ZFG0</accession>
<dbReference type="Proteomes" id="UP000434172">
    <property type="component" value="Unassembled WGS sequence"/>
</dbReference>
<dbReference type="Gene3D" id="3.40.50.2000">
    <property type="entry name" value="Glycogen Phosphorylase B"/>
    <property type="match status" value="2"/>
</dbReference>
<protein>
    <submittedName>
        <fullName evidence="5">Glycosyltransferase sdnJ</fullName>
    </submittedName>
</protein>
<dbReference type="InterPro" id="IPR002213">
    <property type="entry name" value="UDP_glucos_trans"/>
</dbReference>
<evidence type="ECO:0000313" key="5">
    <source>
        <dbReference type="EMBL" id="KAF0317679.1"/>
    </source>
</evidence>
<feature type="domain" description="Erythromycin biosynthesis protein CIII-like C-terminal" evidence="4">
    <location>
        <begin position="352"/>
        <end position="449"/>
    </location>
</feature>
<dbReference type="CDD" id="cd03784">
    <property type="entry name" value="GT1_Gtf-like"/>
    <property type="match status" value="1"/>
</dbReference>
<gene>
    <name evidence="5" type="ORF">GQ607_015098</name>
</gene>
<keyword evidence="6" id="KW-1185">Reference proteome</keyword>
<sequence>MSQKRKVLMLTNSEYGQANIFLATCYALMGTASNVEIHLASFAPIRTAVIAASEAGIKAHPNASPINFYEIHDCAEFPDNAHCLADYRPRSMPYTGPEMVENCNEIRRIIEQVEPDLTLVDNMFTPGLTMARHMGIKWMILSPNTLKDLALPLQPKAAFFWKYPCVGTALPFPIPWHLIPLNVLYVCILIFFMVFNRDARRARDHVTEKIGARVFDQQEFGNPQPNLKMLMASSPKFDFPVDFKPDNIIPCGPIMRPVSPVKQVDPELHTWLARGLTVFINLGTLPWTTEDEAVETAQALRSLLAGWREKGEDGRLQVLWKLKQTTDGQIEYDIHEKGCRLERILGSEFDDDNVRVVKWVEAEPYTVLRTGNIICSVNHGGANSFWEALCTGVPQVVLPVWADTYDFAQRVEYLGIGKWGSPTTAPRYRAEELSDALTQVITGRSARKFQLRSKELAKQRFQLGEGRDVVARHIIGNI</sequence>
<dbReference type="GO" id="GO:0016758">
    <property type="term" value="F:hexosyltransferase activity"/>
    <property type="evidence" value="ECO:0007669"/>
    <property type="project" value="UniProtKB-ARBA"/>
</dbReference>
<dbReference type="OrthoDB" id="5835829at2759"/>
<name>A0A8H3ZFG0_9PEZI</name>
<evidence type="ECO:0000256" key="1">
    <source>
        <dbReference type="ARBA" id="ARBA00022676"/>
    </source>
</evidence>
<dbReference type="AlphaFoldDB" id="A0A8H3ZFG0"/>
<dbReference type="Pfam" id="PF06722">
    <property type="entry name" value="EryCIII-like_C"/>
    <property type="match status" value="1"/>
</dbReference>